<proteinExistence type="predicted"/>
<evidence type="ECO:0000313" key="2">
    <source>
        <dbReference type="EMBL" id="AKK09981.1"/>
    </source>
</evidence>
<reference evidence="3" key="2">
    <citation type="submission" date="2015-05" db="EMBL/GenBank/DDBJ databases">
        <title>Complete genome sequence of Corynebacterium testudinoris DSM 44614, recovered from necrotic lesions in the mouth of a tortoise.</title>
        <authorList>
            <person name="Ruckert C."/>
            <person name="Albersmeier A."/>
            <person name="Winkler A."/>
            <person name="Tauch A."/>
        </authorList>
    </citation>
    <scope>NUCLEOTIDE SEQUENCE [LARGE SCALE GENOMIC DNA]</scope>
    <source>
        <strain evidence="3">DSM 44614</strain>
    </source>
</reference>
<dbReference type="Pfam" id="PF14808">
    <property type="entry name" value="TMEM164"/>
    <property type="match status" value="1"/>
</dbReference>
<keyword evidence="1" id="KW-0472">Membrane</keyword>
<sequence length="229" mass="26023">MMQPYSAEHWAALAATVVVTVVLLSYARRNGDGTYVTIAGWTLLVVSLVWTCWDMQPALFDIHRSLPFHLSDLTRVLASLALITRSWWFLAPSYYWGLTLNTQSIITPDLSYAFHPVSEYFMYWVLHIAVFAVPLVMVFSLGHRPRWRWLRATAWWSAGWMGATMAFNAATNSNYGYLNGLPPIPSALDYLGPWPWYLLVGIGLLGTVWAGVMTWPFERRSRSAQLQSA</sequence>
<dbReference type="AlphaFoldDB" id="A0A0G3H9A7"/>
<reference evidence="2 3" key="1">
    <citation type="journal article" date="2015" name="Genome Announc.">
        <title>Complete Genome Sequence of the Type Strain Corynebacterium testudinoris DSM 44614, Recovered from Necrotic Lesions in the Mouth of a Tortoise.</title>
        <authorList>
            <person name="Ruckert C."/>
            <person name="Kriete M."/>
            <person name="Jaenicke S."/>
            <person name="Winkler A."/>
            <person name="Tauch A."/>
        </authorList>
    </citation>
    <scope>NUCLEOTIDE SEQUENCE [LARGE SCALE GENOMIC DNA]</scope>
    <source>
        <strain evidence="2 3">DSM 44614</strain>
    </source>
</reference>
<gene>
    <name evidence="2" type="ORF">CTEST_12890</name>
</gene>
<dbReference type="RefSeq" id="WP_052844402.1">
    <property type="nucleotide sequence ID" value="NZ_CP011545.1"/>
</dbReference>
<dbReference type="Proteomes" id="UP000035540">
    <property type="component" value="Chromosome"/>
</dbReference>
<protein>
    <submittedName>
        <fullName evidence="2">Putative integral membrane protein</fullName>
    </submittedName>
</protein>
<feature type="transmembrane region" description="Helical" evidence="1">
    <location>
        <begin position="121"/>
        <end position="142"/>
    </location>
</feature>
<name>A0A0G3H9A7_9CORY</name>
<feature type="transmembrane region" description="Helical" evidence="1">
    <location>
        <begin position="195"/>
        <end position="217"/>
    </location>
</feature>
<accession>A0A0G3H9A7</accession>
<keyword evidence="1" id="KW-0812">Transmembrane</keyword>
<dbReference type="EMBL" id="CP011545">
    <property type="protein sequence ID" value="AKK09981.1"/>
    <property type="molecule type" value="Genomic_DNA"/>
</dbReference>
<evidence type="ECO:0000256" key="1">
    <source>
        <dbReference type="SAM" id="Phobius"/>
    </source>
</evidence>
<dbReference type="PATRIC" id="fig|136857.5.peg.2544"/>
<keyword evidence="3" id="KW-1185">Reference proteome</keyword>
<dbReference type="OrthoDB" id="9813172at2"/>
<feature type="transmembrane region" description="Helical" evidence="1">
    <location>
        <begin position="7"/>
        <end position="27"/>
    </location>
</feature>
<evidence type="ECO:0000313" key="3">
    <source>
        <dbReference type="Proteomes" id="UP000035540"/>
    </source>
</evidence>
<dbReference type="NCBIfam" id="TIGR02206">
    <property type="entry name" value="intg_mem_TP0381"/>
    <property type="match status" value="1"/>
</dbReference>
<feature type="transmembrane region" description="Helical" evidence="1">
    <location>
        <begin position="154"/>
        <end position="175"/>
    </location>
</feature>
<feature type="transmembrane region" description="Helical" evidence="1">
    <location>
        <begin position="33"/>
        <end position="53"/>
    </location>
</feature>
<dbReference type="InterPro" id="IPR011737">
    <property type="entry name" value="CHP02206_TP0381"/>
</dbReference>
<dbReference type="KEGG" id="cted:CTEST_12890"/>
<organism evidence="2 3">
    <name type="scientific">Corynebacterium testudinoris</name>
    <dbReference type="NCBI Taxonomy" id="136857"/>
    <lineage>
        <taxon>Bacteria</taxon>
        <taxon>Bacillati</taxon>
        <taxon>Actinomycetota</taxon>
        <taxon>Actinomycetes</taxon>
        <taxon>Mycobacteriales</taxon>
        <taxon>Corynebacteriaceae</taxon>
        <taxon>Corynebacterium</taxon>
    </lineage>
</organism>
<keyword evidence="1" id="KW-1133">Transmembrane helix</keyword>